<dbReference type="Pfam" id="PF16036">
    <property type="entry name" value="Chalcone_3"/>
    <property type="match status" value="1"/>
</dbReference>
<evidence type="ECO:0000313" key="2">
    <source>
        <dbReference type="EMBL" id="VAW59070.1"/>
    </source>
</evidence>
<feature type="domain" description="Chalcone isomerase" evidence="1">
    <location>
        <begin position="26"/>
        <end position="193"/>
    </location>
</feature>
<dbReference type="PANTHER" id="PTHR47698:SF2">
    <property type="entry name" value="FATTY-ACID-BINDING PROTEIN 3, CHLOROPLASTIC"/>
    <property type="match status" value="1"/>
</dbReference>
<dbReference type="InterPro" id="IPR036298">
    <property type="entry name" value="Chalcone_isomerase_sf"/>
</dbReference>
<dbReference type="PANTHER" id="PTHR47698">
    <property type="entry name" value="FATTY-ACID-BINDING PROTEIN 3, CHLOROPLASTIC"/>
    <property type="match status" value="1"/>
</dbReference>
<gene>
    <name evidence="2" type="ORF">MNBD_GAMMA11-661</name>
</gene>
<accession>A0A3B0X2V8</accession>
<dbReference type="AlphaFoldDB" id="A0A3B0X2V8"/>
<dbReference type="InterPro" id="IPR016087">
    <property type="entry name" value="Chalcone_isomerase"/>
</dbReference>
<dbReference type="SUPFAM" id="SSF54626">
    <property type="entry name" value="Chalcone isomerase"/>
    <property type="match status" value="1"/>
</dbReference>
<dbReference type="Gene3D" id="3.50.70.10">
    <property type="match status" value="1"/>
</dbReference>
<protein>
    <recommendedName>
        <fullName evidence="1">Chalcone isomerase domain-containing protein</fullName>
    </recommendedName>
</protein>
<proteinExistence type="predicted"/>
<dbReference type="GO" id="GO:0016872">
    <property type="term" value="F:intramolecular lyase activity"/>
    <property type="evidence" value="ECO:0007669"/>
    <property type="project" value="InterPro"/>
</dbReference>
<organism evidence="2">
    <name type="scientific">hydrothermal vent metagenome</name>
    <dbReference type="NCBI Taxonomy" id="652676"/>
    <lineage>
        <taxon>unclassified sequences</taxon>
        <taxon>metagenomes</taxon>
        <taxon>ecological metagenomes</taxon>
    </lineage>
</organism>
<name>A0A3B0X2V8_9ZZZZ</name>
<dbReference type="InterPro" id="IPR016088">
    <property type="entry name" value="Chalcone_isomerase_3-sand"/>
</dbReference>
<reference evidence="2" key="1">
    <citation type="submission" date="2018-06" db="EMBL/GenBank/DDBJ databases">
        <authorList>
            <person name="Zhirakovskaya E."/>
        </authorList>
    </citation>
    <scope>NUCLEOTIDE SEQUENCE</scope>
</reference>
<evidence type="ECO:0000259" key="1">
    <source>
        <dbReference type="Pfam" id="PF16036"/>
    </source>
</evidence>
<dbReference type="EMBL" id="UOFG01000063">
    <property type="protein sequence ID" value="VAW59070.1"/>
    <property type="molecule type" value="Genomic_DNA"/>
</dbReference>
<sequence length="195" mass="21670">MKKLIKLPGLIAAVLFLFICNVALYANEIAGIKIENQASIAGLDKPLQLNGVGIRYKFFFKVYVGALYLAQKQNNPQNILKNDGPNRILMHFVYDEVSQEKLINAWQEGFENNIDKAAFEKIKVRLAKFNTLFSTVYAGDVVLLDYLPAKGTTVSVKGVEKGVIEGADFNRALLSVWLGDEPVTEDLKDAMLGNE</sequence>